<dbReference type="Pfam" id="PF02563">
    <property type="entry name" value="Poly_export"/>
    <property type="match status" value="1"/>
</dbReference>
<evidence type="ECO:0000259" key="2">
    <source>
        <dbReference type="Pfam" id="PF02563"/>
    </source>
</evidence>
<evidence type="ECO:0000256" key="1">
    <source>
        <dbReference type="ARBA" id="ARBA00022729"/>
    </source>
</evidence>
<protein>
    <recommendedName>
        <fullName evidence="2">Polysaccharide export protein N-terminal domain-containing protein</fullName>
    </recommendedName>
</protein>
<accession>A0A916RHY4</accession>
<dbReference type="RefSeq" id="WP_229668595.1">
    <property type="nucleotide sequence ID" value="NZ_BMJB01000001.1"/>
</dbReference>
<evidence type="ECO:0000313" key="3">
    <source>
        <dbReference type="EMBL" id="GGA54414.1"/>
    </source>
</evidence>
<comment type="caution">
    <text evidence="3">The sequence shown here is derived from an EMBL/GenBank/DDBJ whole genome shotgun (WGS) entry which is preliminary data.</text>
</comment>
<name>A0A916RHY4_9BACT</name>
<keyword evidence="1" id="KW-0732">Signal</keyword>
<dbReference type="Gene3D" id="3.30.1950.10">
    <property type="entry name" value="wza like domain"/>
    <property type="match status" value="1"/>
</dbReference>
<feature type="domain" description="Polysaccharide export protein N-terminal" evidence="2">
    <location>
        <begin position="70"/>
        <end position="144"/>
    </location>
</feature>
<proteinExistence type="predicted"/>
<sequence length="340" mass="35670">MRLRTKHGSSSGTLRPFYGATGLITLTILVCFATGSKGWAQFSGPALSSNATVNEPMTPTTDPAILYPEGRDVHLMHGDLITVHLFATPDYAPVVRVGLDGSVQLPLVGDVHVEGLTLAEAESLIARRMESAGMYRNPQVTISITESPNQTVTLSGEMHGVLPVAGSRRLYDVLSAGGGLPVTASHMITINRPGVPQPIIVDLGNNPATSAKANVPVFPGDTIVISNDGVVYLLGAFKTPAAIPLRQNTPLTLLQAAAIGGGPGYEGRLGDLRIIRTEGSVRKVVRVDVKKVMEGKAPDPVLESDDIIFLPTSEMKAAIKSGGISTLIGLASILVFAAKQ</sequence>
<reference evidence="3" key="2">
    <citation type="submission" date="2020-09" db="EMBL/GenBank/DDBJ databases">
        <authorList>
            <person name="Sun Q."/>
            <person name="Zhou Y."/>
        </authorList>
    </citation>
    <scope>NUCLEOTIDE SEQUENCE</scope>
    <source>
        <strain evidence="3">CGMCC 1.15447</strain>
    </source>
</reference>
<keyword evidence="4" id="KW-1185">Reference proteome</keyword>
<evidence type="ECO:0000313" key="4">
    <source>
        <dbReference type="Proteomes" id="UP000648801"/>
    </source>
</evidence>
<dbReference type="Proteomes" id="UP000648801">
    <property type="component" value="Unassembled WGS sequence"/>
</dbReference>
<dbReference type="EMBL" id="BMJB01000001">
    <property type="protein sequence ID" value="GGA54414.1"/>
    <property type="molecule type" value="Genomic_DNA"/>
</dbReference>
<dbReference type="GO" id="GO:0015159">
    <property type="term" value="F:polysaccharide transmembrane transporter activity"/>
    <property type="evidence" value="ECO:0007669"/>
    <property type="project" value="InterPro"/>
</dbReference>
<dbReference type="PANTHER" id="PTHR33619:SF3">
    <property type="entry name" value="POLYSACCHARIDE EXPORT PROTEIN GFCE-RELATED"/>
    <property type="match status" value="1"/>
</dbReference>
<gene>
    <name evidence="3" type="ORF">GCM10011507_02090</name>
</gene>
<organism evidence="3 4">
    <name type="scientific">Edaphobacter acidisoli</name>
    <dbReference type="NCBI Taxonomy" id="2040573"/>
    <lineage>
        <taxon>Bacteria</taxon>
        <taxon>Pseudomonadati</taxon>
        <taxon>Acidobacteriota</taxon>
        <taxon>Terriglobia</taxon>
        <taxon>Terriglobales</taxon>
        <taxon>Acidobacteriaceae</taxon>
        <taxon>Edaphobacter</taxon>
    </lineage>
</organism>
<dbReference type="Gene3D" id="3.10.560.10">
    <property type="entry name" value="Outer membrane lipoprotein wza domain like"/>
    <property type="match status" value="1"/>
</dbReference>
<dbReference type="InterPro" id="IPR003715">
    <property type="entry name" value="Poly_export_N"/>
</dbReference>
<dbReference type="AlphaFoldDB" id="A0A916RHY4"/>
<reference evidence="3" key="1">
    <citation type="journal article" date="2014" name="Int. J. Syst. Evol. Microbiol.">
        <title>Complete genome sequence of Corynebacterium casei LMG S-19264T (=DSM 44701T), isolated from a smear-ripened cheese.</title>
        <authorList>
            <consortium name="US DOE Joint Genome Institute (JGI-PGF)"/>
            <person name="Walter F."/>
            <person name="Albersmeier A."/>
            <person name="Kalinowski J."/>
            <person name="Ruckert C."/>
        </authorList>
    </citation>
    <scope>NUCLEOTIDE SEQUENCE</scope>
    <source>
        <strain evidence="3">CGMCC 1.15447</strain>
    </source>
</reference>
<dbReference type="PANTHER" id="PTHR33619">
    <property type="entry name" value="POLYSACCHARIDE EXPORT PROTEIN GFCE-RELATED"/>
    <property type="match status" value="1"/>
</dbReference>
<dbReference type="InterPro" id="IPR049712">
    <property type="entry name" value="Poly_export"/>
</dbReference>